<dbReference type="EMBL" id="JARKIF010000011">
    <property type="protein sequence ID" value="KAJ7627408.1"/>
    <property type="molecule type" value="Genomic_DNA"/>
</dbReference>
<name>A0AAD7BQ94_9AGAR</name>
<evidence type="ECO:0000256" key="1">
    <source>
        <dbReference type="SAM" id="SignalP"/>
    </source>
</evidence>
<feature type="signal peptide" evidence="1">
    <location>
        <begin position="1"/>
        <end position="20"/>
    </location>
</feature>
<keyword evidence="3" id="KW-1185">Reference proteome</keyword>
<evidence type="ECO:0000313" key="3">
    <source>
        <dbReference type="Proteomes" id="UP001221142"/>
    </source>
</evidence>
<sequence length="105" mass="12167">MDSSRLIMHWTFFCWAEVSGIHTPTQTASLTLLLERECFRRSGIATVKFSPPFSGREEVVEFAIELLSEEPRVDMYMHVNLESRSSTYSQPRTQLSGFKFLSNRE</sequence>
<feature type="chain" id="PRO_5042141551" evidence="1">
    <location>
        <begin position="21"/>
        <end position="105"/>
    </location>
</feature>
<protein>
    <submittedName>
        <fullName evidence="2">Uncharacterized protein</fullName>
    </submittedName>
</protein>
<keyword evidence="1" id="KW-0732">Signal</keyword>
<dbReference type="AlphaFoldDB" id="A0AAD7BQ94"/>
<gene>
    <name evidence="2" type="ORF">FB45DRAFT_868629</name>
</gene>
<organism evidence="2 3">
    <name type="scientific">Roridomyces roridus</name>
    <dbReference type="NCBI Taxonomy" id="1738132"/>
    <lineage>
        <taxon>Eukaryota</taxon>
        <taxon>Fungi</taxon>
        <taxon>Dikarya</taxon>
        <taxon>Basidiomycota</taxon>
        <taxon>Agaricomycotina</taxon>
        <taxon>Agaricomycetes</taxon>
        <taxon>Agaricomycetidae</taxon>
        <taxon>Agaricales</taxon>
        <taxon>Marasmiineae</taxon>
        <taxon>Mycenaceae</taxon>
        <taxon>Roridomyces</taxon>
    </lineage>
</organism>
<comment type="caution">
    <text evidence="2">The sequence shown here is derived from an EMBL/GenBank/DDBJ whole genome shotgun (WGS) entry which is preliminary data.</text>
</comment>
<proteinExistence type="predicted"/>
<reference evidence="2" key="1">
    <citation type="submission" date="2023-03" db="EMBL/GenBank/DDBJ databases">
        <title>Massive genome expansion in bonnet fungi (Mycena s.s.) driven by repeated elements and novel gene families across ecological guilds.</title>
        <authorList>
            <consortium name="Lawrence Berkeley National Laboratory"/>
            <person name="Harder C.B."/>
            <person name="Miyauchi S."/>
            <person name="Viragh M."/>
            <person name="Kuo A."/>
            <person name="Thoen E."/>
            <person name="Andreopoulos B."/>
            <person name="Lu D."/>
            <person name="Skrede I."/>
            <person name="Drula E."/>
            <person name="Henrissat B."/>
            <person name="Morin E."/>
            <person name="Kohler A."/>
            <person name="Barry K."/>
            <person name="LaButti K."/>
            <person name="Morin E."/>
            <person name="Salamov A."/>
            <person name="Lipzen A."/>
            <person name="Mereny Z."/>
            <person name="Hegedus B."/>
            <person name="Baldrian P."/>
            <person name="Stursova M."/>
            <person name="Weitz H."/>
            <person name="Taylor A."/>
            <person name="Grigoriev I.V."/>
            <person name="Nagy L.G."/>
            <person name="Martin F."/>
            <person name="Kauserud H."/>
        </authorList>
    </citation>
    <scope>NUCLEOTIDE SEQUENCE</scope>
    <source>
        <strain evidence="2">9284</strain>
    </source>
</reference>
<accession>A0AAD7BQ94</accession>
<evidence type="ECO:0000313" key="2">
    <source>
        <dbReference type="EMBL" id="KAJ7627408.1"/>
    </source>
</evidence>
<dbReference type="Proteomes" id="UP001221142">
    <property type="component" value="Unassembled WGS sequence"/>
</dbReference>